<dbReference type="InParanoid" id="A0A2T3A4N8"/>
<sequence>MASIALPLLLFISAASATETVVLLYQNDGNWTNHASTPSAIFVQDALSSLDTAASQCQSYGEVILNKTDLSAFKEQLDYQAWLGNFHGSLWLGDSDPTPYQYNSEYLADNSSSKSNSLAQVLCSNSAPLPTQVDTDYSTYPTMAVESNGTTFTGLRDHIAFRFLGVPYAAAPVGNLRFKYAQPYTGSTAVNATHYGAACLQYGYFDDNSYGLNPWGNSEDCLFLNIYTSTLPGDAANTNALKPVMFWIHGGGQTQGSAADSTFDGASLASRGDVVVVTINYRLNIFGYLSLNDSVIPGNYAMTDKIQGLNWVHEHIAAFGGNPNNITIFGQSAGGGSVIDLISSPKAANLFSGAIIQSGGHGSDALADQQAATIIPLLESLCNETNLTGEARLQCIQSLPAETLLNLTYSEATKWNTVIDGIYALDWPIAQLAKGRPYINTVHYMSGGMPEEAQSLLTTTLSPNDTDFATNLGILVEAGEIKQTQADAVLASGLWVITNGSISNATHGGATSYPDAYNASVYVTTDAIISCYGASYASIGAASFAFESQWVYQHQRGYALSYYDFYDLCTFPVGKPEIPYYRCHSSDLYEVFGTYYIFDQPVRVPEDIYYTNAIQDMWTSFARTANPNVNQKYLTVRGYTTTQAFFEQWSWPSFHAYAPEVAAIQYPQPWTRGLPEQRQCEIIMPFSTLY</sequence>
<name>A0A2T3A4N8_9PEZI</name>
<evidence type="ECO:0000256" key="2">
    <source>
        <dbReference type="ARBA" id="ARBA00022801"/>
    </source>
</evidence>
<dbReference type="Pfam" id="PF00135">
    <property type="entry name" value="COesterase"/>
    <property type="match status" value="1"/>
</dbReference>
<dbReference type="PROSITE" id="PS00122">
    <property type="entry name" value="CARBOXYLESTERASE_B_1"/>
    <property type="match status" value="1"/>
</dbReference>
<accession>A0A2T3A4N8</accession>
<keyword evidence="6" id="KW-1185">Reference proteome</keyword>
<dbReference type="Gene3D" id="3.40.50.1820">
    <property type="entry name" value="alpha/beta hydrolase"/>
    <property type="match status" value="1"/>
</dbReference>
<keyword evidence="2 3" id="KW-0378">Hydrolase</keyword>
<dbReference type="InterPro" id="IPR002018">
    <property type="entry name" value="CarbesteraseB"/>
</dbReference>
<dbReference type="EMBL" id="KZ678471">
    <property type="protein sequence ID" value="PSR82744.1"/>
    <property type="molecule type" value="Genomic_DNA"/>
</dbReference>
<organism evidence="5 6">
    <name type="scientific">Coniella lustricola</name>
    <dbReference type="NCBI Taxonomy" id="2025994"/>
    <lineage>
        <taxon>Eukaryota</taxon>
        <taxon>Fungi</taxon>
        <taxon>Dikarya</taxon>
        <taxon>Ascomycota</taxon>
        <taxon>Pezizomycotina</taxon>
        <taxon>Sordariomycetes</taxon>
        <taxon>Sordariomycetidae</taxon>
        <taxon>Diaporthales</taxon>
        <taxon>Schizoparmaceae</taxon>
        <taxon>Coniella</taxon>
    </lineage>
</organism>
<evidence type="ECO:0000313" key="6">
    <source>
        <dbReference type="Proteomes" id="UP000241462"/>
    </source>
</evidence>
<feature type="domain" description="Carboxylesterase type B" evidence="4">
    <location>
        <begin position="162"/>
        <end position="668"/>
    </location>
</feature>
<evidence type="ECO:0000256" key="3">
    <source>
        <dbReference type="RuleBase" id="RU361235"/>
    </source>
</evidence>
<proteinExistence type="inferred from homology"/>
<dbReference type="Proteomes" id="UP000241462">
    <property type="component" value="Unassembled WGS sequence"/>
</dbReference>
<dbReference type="InterPro" id="IPR019826">
    <property type="entry name" value="Carboxylesterase_B_AS"/>
</dbReference>
<dbReference type="EC" id="3.1.1.-" evidence="3"/>
<dbReference type="GO" id="GO:0016787">
    <property type="term" value="F:hydrolase activity"/>
    <property type="evidence" value="ECO:0007669"/>
    <property type="project" value="UniProtKB-KW"/>
</dbReference>
<comment type="similarity">
    <text evidence="1 3">Belongs to the type-B carboxylesterase/lipase family.</text>
</comment>
<dbReference type="OrthoDB" id="408631at2759"/>
<dbReference type="SUPFAM" id="SSF53474">
    <property type="entry name" value="alpha/beta-Hydrolases"/>
    <property type="match status" value="1"/>
</dbReference>
<keyword evidence="3" id="KW-0732">Signal</keyword>
<dbReference type="InterPro" id="IPR050309">
    <property type="entry name" value="Type-B_Carboxylest/Lipase"/>
</dbReference>
<dbReference type="AlphaFoldDB" id="A0A2T3A4N8"/>
<protein>
    <recommendedName>
        <fullName evidence="3">Carboxylic ester hydrolase</fullName>
        <ecNumber evidence="3">3.1.1.-</ecNumber>
    </recommendedName>
</protein>
<feature type="signal peptide" evidence="3">
    <location>
        <begin position="1"/>
        <end position="17"/>
    </location>
</feature>
<dbReference type="PANTHER" id="PTHR11559">
    <property type="entry name" value="CARBOXYLESTERASE"/>
    <property type="match status" value="1"/>
</dbReference>
<evidence type="ECO:0000256" key="1">
    <source>
        <dbReference type="ARBA" id="ARBA00005964"/>
    </source>
</evidence>
<gene>
    <name evidence="5" type="ORF">BD289DRAFT_370865</name>
</gene>
<feature type="chain" id="PRO_5015370511" description="Carboxylic ester hydrolase" evidence="3">
    <location>
        <begin position="18"/>
        <end position="690"/>
    </location>
</feature>
<dbReference type="STRING" id="2025994.A0A2T3A4N8"/>
<reference evidence="5 6" key="1">
    <citation type="journal article" date="2018" name="Mycol. Prog.">
        <title>Coniella lustricola, a new species from submerged detritus.</title>
        <authorList>
            <person name="Raudabaugh D.B."/>
            <person name="Iturriaga T."/>
            <person name="Carver A."/>
            <person name="Mondo S."/>
            <person name="Pangilinan J."/>
            <person name="Lipzen A."/>
            <person name="He G."/>
            <person name="Amirebrahimi M."/>
            <person name="Grigoriev I.V."/>
            <person name="Miller A.N."/>
        </authorList>
    </citation>
    <scope>NUCLEOTIDE SEQUENCE [LARGE SCALE GENOMIC DNA]</scope>
    <source>
        <strain evidence="5 6">B22-T-1</strain>
    </source>
</reference>
<evidence type="ECO:0000313" key="5">
    <source>
        <dbReference type="EMBL" id="PSR82744.1"/>
    </source>
</evidence>
<evidence type="ECO:0000259" key="4">
    <source>
        <dbReference type="Pfam" id="PF00135"/>
    </source>
</evidence>
<dbReference type="InterPro" id="IPR029058">
    <property type="entry name" value="AB_hydrolase_fold"/>
</dbReference>